<proteinExistence type="predicted"/>
<reference evidence="2" key="1">
    <citation type="journal article" date="2023" name="Genome Biol. Evol.">
        <title>Long-read-based Genome Assembly of Drosophila gunungcola Reveals Fewer Chemosensory Genes in Flower-breeding Species.</title>
        <authorList>
            <person name="Negi A."/>
            <person name="Liao B.Y."/>
            <person name="Yeh S.D."/>
        </authorList>
    </citation>
    <scope>NUCLEOTIDE SEQUENCE</scope>
    <source>
        <strain evidence="2">Sukarami</strain>
    </source>
</reference>
<dbReference type="Proteomes" id="UP001059596">
    <property type="component" value="Unassembled WGS sequence"/>
</dbReference>
<feature type="region of interest" description="Disordered" evidence="1">
    <location>
        <begin position="56"/>
        <end position="81"/>
    </location>
</feature>
<protein>
    <submittedName>
        <fullName evidence="2">Uncharacterized protein</fullName>
    </submittedName>
</protein>
<gene>
    <name evidence="2" type="ORF">M5D96_010786</name>
</gene>
<evidence type="ECO:0000313" key="3">
    <source>
        <dbReference type="Proteomes" id="UP001059596"/>
    </source>
</evidence>
<dbReference type="AlphaFoldDB" id="A0A9P9YGU7"/>
<dbReference type="EMBL" id="JAMKOV010000019">
    <property type="protein sequence ID" value="KAI8036480.1"/>
    <property type="molecule type" value="Genomic_DNA"/>
</dbReference>
<comment type="caution">
    <text evidence="2">The sequence shown here is derived from an EMBL/GenBank/DDBJ whole genome shotgun (WGS) entry which is preliminary data.</text>
</comment>
<accession>A0A9P9YGU7</accession>
<name>A0A9P9YGU7_9MUSC</name>
<evidence type="ECO:0000313" key="2">
    <source>
        <dbReference type="EMBL" id="KAI8036480.1"/>
    </source>
</evidence>
<feature type="compositionally biased region" description="Polar residues" evidence="1">
    <location>
        <begin position="65"/>
        <end position="81"/>
    </location>
</feature>
<organism evidence="2 3">
    <name type="scientific">Drosophila gunungcola</name>
    <name type="common">fruit fly</name>
    <dbReference type="NCBI Taxonomy" id="103775"/>
    <lineage>
        <taxon>Eukaryota</taxon>
        <taxon>Metazoa</taxon>
        <taxon>Ecdysozoa</taxon>
        <taxon>Arthropoda</taxon>
        <taxon>Hexapoda</taxon>
        <taxon>Insecta</taxon>
        <taxon>Pterygota</taxon>
        <taxon>Neoptera</taxon>
        <taxon>Endopterygota</taxon>
        <taxon>Diptera</taxon>
        <taxon>Brachycera</taxon>
        <taxon>Muscomorpha</taxon>
        <taxon>Ephydroidea</taxon>
        <taxon>Drosophilidae</taxon>
        <taxon>Drosophila</taxon>
        <taxon>Sophophora</taxon>
    </lineage>
</organism>
<sequence length="180" mass="20218">MKFPPAGSRYVPRPKVNRSTRRRTAVFLEPRAPRIRRRRRVSHCWRPSHSCSSCVRMRRRPARSGPSQTRSRGPLPSGSSWSCRARGMAPGACYCGRCCWRKPRSLMREHCSTAAEAVAARRRRAPRNPTHCSSLPGSPTAHFLCLLPQDFLRHSPRCGGGVERWAEVVGSCGTGIEREA</sequence>
<keyword evidence="3" id="KW-1185">Reference proteome</keyword>
<evidence type="ECO:0000256" key="1">
    <source>
        <dbReference type="SAM" id="MobiDB-lite"/>
    </source>
</evidence>
<feature type="region of interest" description="Disordered" evidence="1">
    <location>
        <begin position="1"/>
        <end position="22"/>
    </location>
</feature>